<sequence length="357" mass="38528">MLDGMETEAAGHTGERGDRGERVPAAGTAGEVRHDWTVAEAMALHDLPLFALIDRARSVHRAFHGEHEVQLCTLLSVKTGGCPEDCAYCPQSSHHETEVGPERMLDVGAVLAAAERARAGGSTRFCMGAAWREVKDGPAFDRVVEMVRGVKALGLEACCTLGMLTEDQARRLKEAGLDAYNHNLDTSRKAYKSIISTRTYDERLITLRNVRRAGITVCSGGIIGMGESIADRCEMLVELARLDPHPESVPINALVRAAGTPLEGLPPVDPIEFVRMIAVARLMMPRSMVRLSAGRTELSREAQLLCMYAGANSIFYGDKLLTTPNPGPDEDRALIEKAGLQPMAPAACAEARGDARA</sequence>
<keyword evidence="11 13" id="KW-0411">Iron-sulfur</keyword>
<proteinExistence type="inferred from homology"/>
<dbReference type="AlphaFoldDB" id="A0A4P2Q2H2"/>
<protein>
    <recommendedName>
        <fullName evidence="3 13">Biotin synthase</fullName>
        <ecNumber evidence="3 13">2.8.1.6</ecNumber>
    </recommendedName>
</protein>
<evidence type="ECO:0000256" key="2">
    <source>
        <dbReference type="ARBA" id="ARBA00010765"/>
    </source>
</evidence>
<dbReference type="InterPro" id="IPR006638">
    <property type="entry name" value="Elp3/MiaA/NifB-like_rSAM"/>
</dbReference>
<dbReference type="GO" id="GO:0051539">
    <property type="term" value="F:4 iron, 4 sulfur cluster binding"/>
    <property type="evidence" value="ECO:0007669"/>
    <property type="project" value="UniProtKB-KW"/>
</dbReference>
<dbReference type="SFLD" id="SFLDF00272">
    <property type="entry name" value="biotin_synthase"/>
    <property type="match status" value="1"/>
</dbReference>
<evidence type="ECO:0000256" key="9">
    <source>
        <dbReference type="ARBA" id="ARBA00022756"/>
    </source>
</evidence>
<comment type="cofactor">
    <cofactor evidence="14">
        <name>[2Fe-2S] cluster</name>
        <dbReference type="ChEBI" id="CHEBI:190135"/>
    </cofactor>
    <text evidence="14">Binds 1 [2Fe-2S] cluster. The cluster is coordinated with 3 cysteines and 1 arginine.</text>
</comment>
<dbReference type="Pfam" id="PF04055">
    <property type="entry name" value="Radical_SAM"/>
    <property type="match status" value="1"/>
</dbReference>
<comment type="catalytic activity">
    <reaction evidence="12 13">
        <text>(4R,5S)-dethiobiotin + (sulfur carrier)-SH + 2 reduced [2Fe-2S]-[ferredoxin] + 2 S-adenosyl-L-methionine = (sulfur carrier)-H + biotin + 2 5'-deoxyadenosine + 2 L-methionine + 2 oxidized [2Fe-2S]-[ferredoxin]</text>
        <dbReference type="Rhea" id="RHEA:22060"/>
        <dbReference type="Rhea" id="RHEA-COMP:10000"/>
        <dbReference type="Rhea" id="RHEA-COMP:10001"/>
        <dbReference type="Rhea" id="RHEA-COMP:14737"/>
        <dbReference type="Rhea" id="RHEA-COMP:14739"/>
        <dbReference type="ChEBI" id="CHEBI:17319"/>
        <dbReference type="ChEBI" id="CHEBI:29917"/>
        <dbReference type="ChEBI" id="CHEBI:33737"/>
        <dbReference type="ChEBI" id="CHEBI:33738"/>
        <dbReference type="ChEBI" id="CHEBI:57586"/>
        <dbReference type="ChEBI" id="CHEBI:57844"/>
        <dbReference type="ChEBI" id="CHEBI:59789"/>
        <dbReference type="ChEBI" id="CHEBI:64428"/>
        <dbReference type="ChEBI" id="CHEBI:149473"/>
        <dbReference type="EC" id="2.8.1.6"/>
    </reaction>
</comment>
<feature type="binding site" evidence="13 14">
    <location>
        <position position="218"/>
    </location>
    <ligand>
        <name>[2Fe-2S] cluster</name>
        <dbReference type="ChEBI" id="CHEBI:190135"/>
    </ligand>
</feature>
<dbReference type="SFLD" id="SFLDG01278">
    <property type="entry name" value="biotin_synthase_like"/>
    <property type="match status" value="1"/>
</dbReference>
<keyword evidence="8 13" id="KW-0479">Metal-binding</keyword>
<dbReference type="PROSITE" id="PS51918">
    <property type="entry name" value="RADICAL_SAM"/>
    <property type="match status" value="1"/>
</dbReference>
<keyword evidence="6 13" id="KW-0949">S-adenosyl-L-methionine</keyword>
<dbReference type="OrthoDB" id="9786826at2"/>
<dbReference type="SFLD" id="SFLDG01060">
    <property type="entry name" value="BATS_domain_containing"/>
    <property type="match status" value="1"/>
</dbReference>
<comment type="cofactor">
    <cofactor evidence="13 14">
        <name>[4Fe-4S] cluster</name>
        <dbReference type="ChEBI" id="CHEBI:49883"/>
    </cofactor>
    <text evidence="13 14">Binds 1 [4Fe-4S] cluster. The cluster is coordinated with 3 cysteines and an exchangeable S-adenosyl-L-methionine.</text>
</comment>
<dbReference type="InterPro" id="IPR058240">
    <property type="entry name" value="rSAM_sf"/>
</dbReference>
<gene>
    <name evidence="13 17" type="primary">bioB</name>
    <name evidence="17" type="ORF">SOCEGT47_039840</name>
</gene>
<dbReference type="EMBL" id="CP012670">
    <property type="protein sequence ID" value="AUX23459.1"/>
    <property type="molecule type" value="Genomic_DNA"/>
</dbReference>
<keyword evidence="7 13" id="KW-0001">2Fe-2S</keyword>
<dbReference type="SMART" id="SM00729">
    <property type="entry name" value="Elp3"/>
    <property type="match status" value="1"/>
</dbReference>
<dbReference type="HAMAP" id="MF_01694">
    <property type="entry name" value="BioB"/>
    <property type="match status" value="1"/>
</dbReference>
<dbReference type="NCBIfam" id="TIGR00433">
    <property type="entry name" value="bioB"/>
    <property type="match status" value="1"/>
</dbReference>
<reference evidence="17 18" key="1">
    <citation type="submission" date="2015-09" db="EMBL/GenBank/DDBJ databases">
        <title>Sorangium comparison.</title>
        <authorList>
            <person name="Zaburannyi N."/>
            <person name="Bunk B."/>
            <person name="Overmann J."/>
            <person name="Mueller R."/>
        </authorList>
    </citation>
    <scope>NUCLEOTIDE SEQUENCE [LARGE SCALE GENOMIC DNA]</scope>
    <source>
        <strain evidence="17 18">So ceGT47</strain>
    </source>
</reference>
<comment type="subunit">
    <text evidence="13">Homodimer.</text>
</comment>
<dbReference type="SUPFAM" id="SSF102114">
    <property type="entry name" value="Radical SAM enzymes"/>
    <property type="match status" value="1"/>
</dbReference>
<feature type="binding site" evidence="13 14">
    <location>
        <position position="290"/>
    </location>
    <ligand>
        <name>[2Fe-2S] cluster</name>
        <dbReference type="ChEBI" id="CHEBI:190135"/>
    </ligand>
</feature>
<dbReference type="InterPro" id="IPR013785">
    <property type="entry name" value="Aldolase_TIM"/>
</dbReference>
<evidence type="ECO:0000259" key="16">
    <source>
        <dbReference type="PROSITE" id="PS51918"/>
    </source>
</evidence>
<dbReference type="InterPro" id="IPR010722">
    <property type="entry name" value="BATS_dom"/>
</dbReference>
<evidence type="ECO:0000256" key="1">
    <source>
        <dbReference type="ARBA" id="ARBA00004942"/>
    </source>
</evidence>
<feature type="binding site" evidence="13 14">
    <location>
        <position position="158"/>
    </location>
    <ligand>
        <name>[2Fe-2S] cluster</name>
        <dbReference type="ChEBI" id="CHEBI:190135"/>
    </ligand>
</feature>
<dbReference type="Pfam" id="PF06968">
    <property type="entry name" value="BATS"/>
    <property type="match status" value="1"/>
</dbReference>
<dbReference type="Gene3D" id="3.20.20.70">
    <property type="entry name" value="Aldolase class I"/>
    <property type="match status" value="1"/>
</dbReference>
<keyword evidence="10 13" id="KW-0408">Iron</keyword>
<feature type="binding site" evidence="13 14">
    <location>
        <position position="126"/>
    </location>
    <ligand>
        <name>[2Fe-2S] cluster</name>
        <dbReference type="ChEBI" id="CHEBI:190135"/>
    </ligand>
</feature>
<dbReference type="InterPro" id="IPR002684">
    <property type="entry name" value="Biotin_synth/BioAB"/>
</dbReference>
<evidence type="ECO:0000256" key="4">
    <source>
        <dbReference type="ARBA" id="ARBA00022485"/>
    </source>
</evidence>
<dbReference type="GO" id="GO:0005506">
    <property type="term" value="F:iron ion binding"/>
    <property type="evidence" value="ECO:0007669"/>
    <property type="project" value="UniProtKB-UniRule"/>
</dbReference>
<feature type="domain" description="Radical SAM core" evidence="16">
    <location>
        <begin position="67"/>
        <end position="292"/>
    </location>
</feature>
<keyword evidence="9 13" id="KW-0093">Biotin biosynthesis</keyword>
<keyword evidence="5 13" id="KW-0808">Transferase</keyword>
<evidence type="ECO:0000313" key="18">
    <source>
        <dbReference type="Proteomes" id="UP000295781"/>
    </source>
</evidence>
<dbReference type="PANTHER" id="PTHR22976">
    <property type="entry name" value="BIOTIN SYNTHASE"/>
    <property type="match status" value="1"/>
</dbReference>
<evidence type="ECO:0000256" key="15">
    <source>
        <dbReference type="SAM" id="MobiDB-lite"/>
    </source>
</evidence>
<dbReference type="GO" id="GO:0004076">
    <property type="term" value="F:biotin synthase activity"/>
    <property type="evidence" value="ECO:0007669"/>
    <property type="project" value="UniProtKB-UniRule"/>
</dbReference>
<dbReference type="UniPathway" id="UPA00078">
    <property type="reaction ID" value="UER00162"/>
</dbReference>
<comment type="pathway">
    <text evidence="1 13">Cofactor biosynthesis; biotin biosynthesis; biotin from 7,8-diaminononanoate: step 2/2.</text>
</comment>
<feature type="binding site" evidence="13 14">
    <location>
        <position position="86"/>
    </location>
    <ligand>
        <name>[4Fe-4S] cluster</name>
        <dbReference type="ChEBI" id="CHEBI:49883"/>
        <note>4Fe-4S-S-AdoMet</note>
    </ligand>
</feature>
<evidence type="ECO:0000256" key="5">
    <source>
        <dbReference type="ARBA" id="ARBA00022679"/>
    </source>
</evidence>
<evidence type="ECO:0000256" key="13">
    <source>
        <dbReference type="HAMAP-Rule" id="MF_01694"/>
    </source>
</evidence>
<evidence type="ECO:0000256" key="6">
    <source>
        <dbReference type="ARBA" id="ARBA00022691"/>
    </source>
</evidence>
<dbReference type="GO" id="GO:0051537">
    <property type="term" value="F:2 iron, 2 sulfur cluster binding"/>
    <property type="evidence" value="ECO:0007669"/>
    <property type="project" value="UniProtKB-KW"/>
</dbReference>
<evidence type="ECO:0000256" key="10">
    <source>
        <dbReference type="ARBA" id="ARBA00023004"/>
    </source>
</evidence>
<evidence type="ECO:0000256" key="14">
    <source>
        <dbReference type="PIRSR" id="PIRSR001619-1"/>
    </source>
</evidence>
<feature type="binding site" evidence="13 14">
    <location>
        <position position="82"/>
    </location>
    <ligand>
        <name>[4Fe-4S] cluster</name>
        <dbReference type="ChEBI" id="CHEBI:49883"/>
        <note>4Fe-4S-S-AdoMet</note>
    </ligand>
</feature>
<name>A0A4P2Q2H2_SORCE</name>
<dbReference type="PANTHER" id="PTHR22976:SF2">
    <property type="entry name" value="BIOTIN SYNTHASE, MITOCHONDRIAL"/>
    <property type="match status" value="1"/>
</dbReference>
<dbReference type="SMART" id="SM00876">
    <property type="entry name" value="BATS"/>
    <property type="match status" value="1"/>
</dbReference>
<dbReference type="GO" id="GO:0009102">
    <property type="term" value="P:biotin biosynthetic process"/>
    <property type="evidence" value="ECO:0007669"/>
    <property type="project" value="UniProtKB-UniRule"/>
</dbReference>
<evidence type="ECO:0000256" key="11">
    <source>
        <dbReference type="ARBA" id="ARBA00023014"/>
    </source>
</evidence>
<feature type="binding site" evidence="13 14">
    <location>
        <position position="89"/>
    </location>
    <ligand>
        <name>[4Fe-4S] cluster</name>
        <dbReference type="ChEBI" id="CHEBI:49883"/>
        <note>4Fe-4S-S-AdoMet</note>
    </ligand>
</feature>
<dbReference type="Proteomes" id="UP000295781">
    <property type="component" value="Chromosome"/>
</dbReference>
<dbReference type="RefSeq" id="WP_129348642.1">
    <property type="nucleotide sequence ID" value="NZ_CP012670.1"/>
</dbReference>
<dbReference type="InterPro" id="IPR024177">
    <property type="entry name" value="Biotin_synthase"/>
</dbReference>
<evidence type="ECO:0000256" key="7">
    <source>
        <dbReference type="ARBA" id="ARBA00022714"/>
    </source>
</evidence>
<keyword evidence="4 13" id="KW-0004">4Fe-4S</keyword>
<dbReference type="SFLD" id="SFLDS00029">
    <property type="entry name" value="Radical_SAM"/>
    <property type="match status" value="1"/>
</dbReference>
<comment type="similarity">
    <text evidence="2 13">Belongs to the radical SAM superfamily. Biotin synthase family.</text>
</comment>
<evidence type="ECO:0000313" key="17">
    <source>
        <dbReference type="EMBL" id="AUX23459.1"/>
    </source>
</evidence>
<accession>A0A4P2Q2H2</accession>
<evidence type="ECO:0000256" key="12">
    <source>
        <dbReference type="ARBA" id="ARBA00051157"/>
    </source>
</evidence>
<dbReference type="CDD" id="cd01335">
    <property type="entry name" value="Radical_SAM"/>
    <property type="match status" value="1"/>
</dbReference>
<evidence type="ECO:0000256" key="3">
    <source>
        <dbReference type="ARBA" id="ARBA00012236"/>
    </source>
</evidence>
<comment type="cofactor">
    <cofactor evidence="13">
        <name>[2Fe-2S] cluster</name>
        <dbReference type="ChEBI" id="CHEBI:190135"/>
    </cofactor>
    <text evidence="13">Binds 1 [2Fe-2S] cluster. The cluster is coordinated with 3 cysteines and 1 arginine.</text>
</comment>
<comment type="function">
    <text evidence="13">Catalyzes the conversion of dethiobiotin (DTB) to biotin by the insertion of a sulfur atom into dethiobiotin via a radical-based mechanism.</text>
</comment>
<evidence type="ECO:0000256" key="8">
    <source>
        <dbReference type="ARBA" id="ARBA00022723"/>
    </source>
</evidence>
<dbReference type="InterPro" id="IPR007197">
    <property type="entry name" value="rSAM"/>
</dbReference>
<feature type="compositionally biased region" description="Basic and acidic residues" evidence="15">
    <location>
        <begin position="13"/>
        <end position="22"/>
    </location>
</feature>
<feature type="region of interest" description="Disordered" evidence="15">
    <location>
        <begin position="1"/>
        <end position="23"/>
    </location>
</feature>
<dbReference type="EC" id="2.8.1.6" evidence="3 13"/>
<dbReference type="PIRSF" id="PIRSF001619">
    <property type="entry name" value="Biotin_synth"/>
    <property type="match status" value="1"/>
</dbReference>
<organism evidence="17 18">
    <name type="scientific">Sorangium cellulosum</name>
    <name type="common">Polyangium cellulosum</name>
    <dbReference type="NCBI Taxonomy" id="56"/>
    <lineage>
        <taxon>Bacteria</taxon>
        <taxon>Pseudomonadati</taxon>
        <taxon>Myxococcota</taxon>
        <taxon>Polyangia</taxon>
        <taxon>Polyangiales</taxon>
        <taxon>Polyangiaceae</taxon>
        <taxon>Sorangium</taxon>
    </lineage>
</organism>